<dbReference type="PANTHER" id="PTHR46419:SF2">
    <property type="entry name" value="ADP-RIBOSYLATION FACTOR GTPASE-ACTIVATING PROTEIN AGD5"/>
    <property type="match status" value="1"/>
</dbReference>
<dbReference type="InterPro" id="IPR037278">
    <property type="entry name" value="ARFGAP/RecO"/>
</dbReference>
<evidence type="ECO:0000256" key="4">
    <source>
        <dbReference type="ARBA" id="ARBA00022833"/>
    </source>
</evidence>
<dbReference type="GO" id="GO:0008270">
    <property type="term" value="F:zinc ion binding"/>
    <property type="evidence" value="ECO:0007669"/>
    <property type="project" value="UniProtKB-KW"/>
</dbReference>
<dbReference type="InterPro" id="IPR038508">
    <property type="entry name" value="ArfGAP_dom_sf"/>
</dbReference>
<feature type="compositionally biased region" description="Basic and acidic residues" evidence="6">
    <location>
        <begin position="193"/>
        <end position="213"/>
    </location>
</feature>
<dbReference type="Gene3D" id="1.10.220.150">
    <property type="entry name" value="Arf GTPase activating protein"/>
    <property type="match status" value="1"/>
</dbReference>
<feature type="region of interest" description="Disordered" evidence="6">
    <location>
        <begin position="352"/>
        <end position="388"/>
    </location>
</feature>
<proteinExistence type="predicted"/>
<dbReference type="PROSITE" id="PS50115">
    <property type="entry name" value="ARFGAP"/>
    <property type="match status" value="1"/>
</dbReference>
<dbReference type="InterPro" id="IPR001164">
    <property type="entry name" value="ArfGAP_dom"/>
</dbReference>
<evidence type="ECO:0000256" key="2">
    <source>
        <dbReference type="ARBA" id="ARBA00022723"/>
    </source>
</evidence>
<dbReference type="EMBL" id="LR862149">
    <property type="protein sequence ID" value="CAD1832162.1"/>
    <property type="molecule type" value="Genomic_DNA"/>
</dbReference>
<evidence type="ECO:0000256" key="3">
    <source>
        <dbReference type="ARBA" id="ARBA00022771"/>
    </source>
</evidence>
<dbReference type="Pfam" id="PF01412">
    <property type="entry name" value="ArfGap"/>
    <property type="match status" value="1"/>
</dbReference>
<feature type="compositionally biased region" description="Polar residues" evidence="6">
    <location>
        <begin position="522"/>
        <end position="553"/>
    </location>
</feature>
<feature type="domain" description="Arf-GAP" evidence="7">
    <location>
        <begin position="62"/>
        <end position="177"/>
    </location>
</feature>
<dbReference type="FunFam" id="1.10.220.150:FF:000009">
    <property type="entry name" value="stromal membrane-associated protein 1 isoform X1"/>
    <property type="match status" value="1"/>
</dbReference>
<evidence type="ECO:0000313" key="8">
    <source>
        <dbReference type="EMBL" id="CAD1832162.1"/>
    </source>
</evidence>
<name>A0A6V7PMN8_ANACO</name>
<sequence>MELVKSCQKQFSSSSPSRHLLFPGRVFCFCFTASGDASRVHPSGIAMNEKASVTKELNEMHLKILDGLLKLPENKECADCKAKGPLWASVNLGIFICMQCSGIHRSLGVHISKVVRSVRLDTWLPEQVSYIQTMGNEKANSHWEAELPPNYDRVGIENFIRAKYEEKRWVPRDKTLPACSKAREGSNTSIEQKSADEGGHDCRNNIKSPEKRNSVSPLHAGSSVAVPKIPSPVSYAPKVQTVTSQAVSTQTSPTPSSKLNSSVSLQQNVDQTAYVFDILSVERSNQHESTSSSNDDNGWANFQCELWCSSYLGRLDFYTFFFFSARLFFLGTNGVRPLLGLTAAEVASVTEKESITESAESKSKPPSGIEGLFKDSPAEVPTLDPEKSQKNVKNDIMGLFDKSNMGSPYTIHQQQLAFISQQQAFLVAASQSGTALPAQKPGTTVIASNSSFPIQNWPKEGNQFPGMTLSAGEEDNKRLNQKDYVEQAHPLGNYGPFPTLGMYAPGSTVPGKKVTEDGGSGTANASSSRSTTPNQSLSDYDFSSLTQGLFSKN</sequence>
<evidence type="ECO:0000256" key="1">
    <source>
        <dbReference type="ARBA" id="ARBA00022468"/>
    </source>
</evidence>
<gene>
    <name evidence="8" type="ORF">CB5_LOCUS15373</name>
</gene>
<feature type="region of interest" description="Disordered" evidence="6">
    <location>
        <begin position="180"/>
        <end position="223"/>
    </location>
</feature>
<dbReference type="GO" id="GO:0005096">
    <property type="term" value="F:GTPase activator activity"/>
    <property type="evidence" value="ECO:0007669"/>
    <property type="project" value="UniProtKB-KW"/>
</dbReference>
<keyword evidence="1" id="KW-0343">GTPase activation</keyword>
<keyword evidence="4" id="KW-0862">Zinc</keyword>
<evidence type="ECO:0000259" key="7">
    <source>
        <dbReference type="PROSITE" id="PS50115"/>
    </source>
</evidence>
<accession>A0A6V7PMN8</accession>
<evidence type="ECO:0000256" key="5">
    <source>
        <dbReference type="PROSITE-ProRule" id="PRU00288"/>
    </source>
</evidence>
<feature type="region of interest" description="Disordered" evidence="6">
    <location>
        <begin position="505"/>
        <end position="553"/>
    </location>
</feature>
<dbReference type="InterPro" id="IPR044520">
    <property type="entry name" value="ARF_GAP_AGD5/15"/>
</dbReference>
<dbReference type="SUPFAM" id="SSF57863">
    <property type="entry name" value="ArfGap/RecO-like zinc finger"/>
    <property type="match status" value="1"/>
</dbReference>
<feature type="compositionally biased region" description="Basic and acidic residues" evidence="6">
    <location>
        <begin position="352"/>
        <end position="363"/>
    </location>
</feature>
<dbReference type="CDD" id="cd08204">
    <property type="entry name" value="ArfGap"/>
    <property type="match status" value="1"/>
</dbReference>
<dbReference type="PANTHER" id="PTHR46419">
    <property type="entry name" value="ADP-RIBOSYLATION FACTOR GTPASE-ACTIVATING PROTEIN AGD5"/>
    <property type="match status" value="1"/>
</dbReference>
<evidence type="ECO:0000256" key="6">
    <source>
        <dbReference type="SAM" id="MobiDB-lite"/>
    </source>
</evidence>
<keyword evidence="3 5" id="KW-0863">Zinc-finger</keyword>
<protein>
    <recommendedName>
        <fullName evidence="7">Arf-GAP domain-containing protein</fullName>
    </recommendedName>
</protein>
<keyword evidence="2" id="KW-0479">Metal-binding</keyword>
<organism evidence="8">
    <name type="scientific">Ananas comosus var. bracteatus</name>
    <name type="common">red pineapple</name>
    <dbReference type="NCBI Taxonomy" id="296719"/>
    <lineage>
        <taxon>Eukaryota</taxon>
        <taxon>Viridiplantae</taxon>
        <taxon>Streptophyta</taxon>
        <taxon>Embryophyta</taxon>
        <taxon>Tracheophyta</taxon>
        <taxon>Spermatophyta</taxon>
        <taxon>Magnoliopsida</taxon>
        <taxon>Liliopsida</taxon>
        <taxon>Poales</taxon>
        <taxon>Bromeliaceae</taxon>
        <taxon>Bromelioideae</taxon>
        <taxon>Ananas</taxon>
    </lineage>
</organism>
<dbReference type="AlphaFoldDB" id="A0A6V7PMN8"/>
<reference evidence="8" key="1">
    <citation type="submission" date="2020-07" db="EMBL/GenBank/DDBJ databases">
        <authorList>
            <person name="Lin J."/>
        </authorList>
    </citation>
    <scope>NUCLEOTIDE SEQUENCE</scope>
</reference>
<dbReference type="SMART" id="SM00105">
    <property type="entry name" value="ArfGap"/>
    <property type="match status" value="1"/>
</dbReference>
<dbReference type="PRINTS" id="PR00405">
    <property type="entry name" value="REVINTRACTNG"/>
</dbReference>